<evidence type="ECO:0000313" key="2">
    <source>
        <dbReference type="EMBL" id="JAQ08204.1"/>
    </source>
</evidence>
<reference evidence="2" key="3">
    <citation type="journal article" date="2016" name="Gigascience">
        <title>De novo construction of an expanded transcriptome assembly for the western tarnished plant bug, Lygus hesperus.</title>
        <authorList>
            <person name="Tassone E.E."/>
            <person name="Geib S.M."/>
            <person name="Hall B."/>
            <person name="Fabrick J.A."/>
            <person name="Brent C.S."/>
            <person name="Hull J.J."/>
        </authorList>
    </citation>
    <scope>NUCLEOTIDE SEQUENCE</scope>
</reference>
<name>A0A0A9YW14_LYGHE</name>
<dbReference type="EMBL" id="GDHC01010425">
    <property type="protein sequence ID" value="JAQ08204.1"/>
    <property type="molecule type" value="Transcribed_RNA"/>
</dbReference>
<reference evidence="1" key="1">
    <citation type="journal article" date="2014" name="PLoS ONE">
        <title>Transcriptome-Based Identification of ABC Transporters in the Western Tarnished Plant Bug Lygus hesperus.</title>
        <authorList>
            <person name="Hull J.J."/>
            <person name="Chaney K."/>
            <person name="Geib S.M."/>
            <person name="Fabrick J.A."/>
            <person name="Brent C.S."/>
            <person name="Walsh D."/>
            <person name="Lavine L.C."/>
        </authorList>
    </citation>
    <scope>NUCLEOTIDE SEQUENCE</scope>
</reference>
<organism evidence="1">
    <name type="scientific">Lygus hesperus</name>
    <name type="common">Western plant bug</name>
    <dbReference type="NCBI Taxonomy" id="30085"/>
    <lineage>
        <taxon>Eukaryota</taxon>
        <taxon>Metazoa</taxon>
        <taxon>Ecdysozoa</taxon>
        <taxon>Arthropoda</taxon>
        <taxon>Hexapoda</taxon>
        <taxon>Insecta</taxon>
        <taxon>Pterygota</taxon>
        <taxon>Neoptera</taxon>
        <taxon>Paraneoptera</taxon>
        <taxon>Hemiptera</taxon>
        <taxon>Heteroptera</taxon>
        <taxon>Panheteroptera</taxon>
        <taxon>Cimicomorpha</taxon>
        <taxon>Miridae</taxon>
        <taxon>Mirini</taxon>
        <taxon>Lygus</taxon>
    </lineage>
</organism>
<protein>
    <submittedName>
        <fullName evidence="1">Putative DNA-directed RNA polymerase II subunit RPB1-like protein</fullName>
    </submittedName>
</protein>
<evidence type="ECO:0000313" key="1">
    <source>
        <dbReference type="EMBL" id="JAG35821.1"/>
    </source>
</evidence>
<proteinExistence type="predicted"/>
<accession>A0A0A9YW14</accession>
<gene>
    <name evidence="1" type="primary">IIV6-176R</name>
    <name evidence="1" type="ORF">CM83_99958</name>
    <name evidence="2" type="ORF">g.92378</name>
</gene>
<dbReference type="GO" id="GO:0000428">
    <property type="term" value="C:DNA-directed RNA polymerase complex"/>
    <property type="evidence" value="ECO:0007669"/>
    <property type="project" value="UniProtKB-KW"/>
</dbReference>
<keyword evidence="1" id="KW-0240">DNA-directed RNA polymerase</keyword>
<dbReference type="AlphaFoldDB" id="A0A0A9YW14"/>
<dbReference type="EMBL" id="GBHO01007783">
    <property type="protein sequence ID" value="JAG35821.1"/>
    <property type="molecule type" value="Transcribed_RNA"/>
</dbReference>
<reference evidence="1" key="2">
    <citation type="submission" date="2014-07" db="EMBL/GenBank/DDBJ databases">
        <authorList>
            <person name="Hull J."/>
        </authorList>
    </citation>
    <scope>NUCLEOTIDE SEQUENCE</scope>
</reference>
<sequence length="116" mass="12981">MHKFGQCDICIAASFKRKAYSQHPIHSIVDVLKINRVTNNGTWGLKKVSQSSSAVLSVSVKVVFVTNLMVIASNRVIRQGDCVKRKARMNNIAYTVLVYIFTRSNITVCLKSYTTV</sequence>
<keyword evidence="1" id="KW-0804">Transcription</keyword>